<keyword evidence="2 10" id="KW-0444">Lipid biosynthesis</keyword>
<dbReference type="EMBL" id="CANTFL010001078">
    <property type="protein sequence ID" value="CAI5731089.1"/>
    <property type="molecule type" value="Genomic_DNA"/>
</dbReference>
<keyword evidence="5 10" id="KW-0276">Fatty acid metabolism</keyword>
<evidence type="ECO:0000256" key="1">
    <source>
        <dbReference type="ARBA" id="ARBA00004141"/>
    </source>
</evidence>
<gene>
    <name evidence="11" type="ORF">HBR001_LOCUS5067</name>
</gene>
<keyword evidence="7 10" id="KW-0443">Lipid metabolism</keyword>
<dbReference type="AlphaFoldDB" id="A0AAV0U622"/>
<feature type="transmembrane region" description="Helical" evidence="10">
    <location>
        <begin position="177"/>
        <end position="198"/>
    </location>
</feature>
<feature type="transmembrane region" description="Helical" evidence="10">
    <location>
        <begin position="154"/>
        <end position="171"/>
    </location>
</feature>
<dbReference type="GO" id="GO:0034626">
    <property type="term" value="P:fatty acid elongation, polyunsaturated fatty acid"/>
    <property type="evidence" value="ECO:0007669"/>
    <property type="project" value="TreeGrafter"/>
</dbReference>
<dbReference type="PROSITE" id="PS01188">
    <property type="entry name" value="ELO"/>
    <property type="match status" value="1"/>
</dbReference>
<dbReference type="Pfam" id="PF01151">
    <property type="entry name" value="ELO"/>
    <property type="match status" value="1"/>
</dbReference>
<feature type="transmembrane region" description="Helical" evidence="10">
    <location>
        <begin position="250"/>
        <end position="270"/>
    </location>
</feature>
<evidence type="ECO:0000256" key="6">
    <source>
        <dbReference type="ARBA" id="ARBA00022989"/>
    </source>
</evidence>
<dbReference type="GO" id="GO:0009922">
    <property type="term" value="F:fatty acid elongase activity"/>
    <property type="evidence" value="ECO:0007669"/>
    <property type="project" value="InterPro"/>
</dbReference>
<comment type="catalytic activity">
    <reaction evidence="10">
        <text>an acyl-CoA + malonyl-CoA + H(+) = a 3-oxoacyl-CoA + CO2 + CoA</text>
        <dbReference type="Rhea" id="RHEA:50252"/>
        <dbReference type="ChEBI" id="CHEBI:15378"/>
        <dbReference type="ChEBI" id="CHEBI:16526"/>
        <dbReference type="ChEBI" id="CHEBI:57287"/>
        <dbReference type="ChEBI" id="CHEBI:57384"/>
        <dbReference type="ChEBI" id="CHEBI:58342"/>
        <dbReference type="ChEBI" id="CHEBI:90726"/>
    </reaction>
    <physiologicalReaction direction="left-to-right" evidence="10">
        <dbReference type="Rhea" id="RHEA:50253"/>
    </physiologicalReaction>
</comment>
<accession>A0AAV0U622</accession>
<keyword evidence="4 10" id="KW-0812">Transmembrane</keyword>
<feature type="transmembrane region" description="Helical" evidence="10">
    <location>
        <begin position="210"/>
        <end position="230"/>
    </location>
</feature>
<dbReference type="InterPro" id="IPR030457">
    <property type="entry name" value="ELO_CS"/>
</dbReference>
<keyword evidence="3 10" id="KW-0808">Transferase</keyword>
<keyword evidence="9 10" id="KW-0275">Fatty acid biosynthesis</keyword>
<evidence type="ECO:0000256" key="7">
    <source>
        <dbReference type="ARBA" id="ARBA00023098"/>
    </source>
</evidence>
<keyword evidence="12" id="KW-1185">Reference proteome</keyword>
<dbReference type="PANTHER" id="PTHR11157:SF17">
    <property type="entry name" value="ELONGATION OF VERY LONG CHAIN FATTY ACIDS PROTEIN 6"/>
    <property type="match status" value="1"/>
</dbReference>
<proteinExistence type="inferred from homology"/>
<dbReference type="Proteomes" id="UP001162031">
    <property type="component" value="Unassembled WGS sequence"/>
</dbReference>
<dbReference type="InterPro" id="IPR002076">
    <property type="entry name" value="ELO_fam"/>
</dbReference>
<evidence type="ECO:0000313" key="11">
    <source>
        <dbReference type="EMBL" id="CAI5731089.1"/>
    </source>
</evidence>
<dbReference type="GO" id="GO:0005789">
    <property type="term" value="C:endoplasmic reticulum membrane"/>
    <property type="evidence" value="ECO:0007669"/>
    <property type="project" value="TreeGrafter"/>
</dbReference>
<feature type="transmembrane region" description="Helical" evidence="10">
    <location>
        <begin position="42"/>
        <end position="60"/>
    </location>
</feature>
<dbReference type="GO" id="GO:0042761">
    <property type="term" value="P:very long-chain fatty acid biosynthetic process"/>
    <property type="evidence" value="ECO:0007669"/>
    <property type="project" value="TreeGrafter"/>
</dbReference>
<reference evidence="11" key="1">
    <citation type="submission" date="2022-12" db="EMBL/GenBank/DDBJ databases">
        <authorList>
            <person name="Webb A."/>
        </authorList>
    </citation>
    <scope>NUCLEOTIDE SEQUENCE</scope>
    <source>
        <strain evidence="11">Hp1</strain>
    </source>
</reference>
<dbReference type="GO" id="GO:0030148">
    <property type="term" value="P:sphingolipid biosynthetic process"/>
    <property type="evidence" value="ECO:0007669"/>
    <property type="project" value="TreeGrafter"/>
</dbReference>
<dbReference type="PANTHER" id="PTHR11157">
    <property type="entry name" value="FATTY ACID ACYL TRANSFERASE-RELATED"/>
    <property type="match status" value="1"/>
</dbReference>
<comment type="subcellular location">
    <subcellularLocation>
        <location evidence="1">Membrane</location>
        <topology evidence="1">Multi-pass membrane protein</topology>
    </subcellularLocation>
</comment>
<evidence type="ECO:0000256" key="8">
    <source>
        <dbReference type="ARBA" id="ARBA00023136"/>
    </source>
</evidence>
<name>A0AAV0U622_HYABA</name>
<evidence type="ECO:0000256" key="2">
    <source>
        <dbReference type="ARBA" id="ARBA00022516"/>
    </source>
</evidence>
<evidence type="ECO:0000313" key="12">
    <source>
        <dbReference type="Proteomes" id="UP001162031"/>
    </source>
</evidence>
<keyword evidence="6 10" id="KW-1133">Transmembrane helix</keyword>
<evidence type="ECO:0000256" key="3">
    <source>
        <dbReference type="ARBA" id="ARBA00022679"/>
    </source>
</evidence>
<evidence type="ECO:0000256" key="9">
    <source>
        <dbReference type="ARBA" id="ARBA00023160"/>
    </source>
</evidence>
<dbReference type="GO" id="GO:0019367">
    <property type="term" value="P:fatty acid elongation, saturated fatty acid"/>
    <property type="evidence" value="ECO:0007669"/>
    <property type="project" value="TreeGrafter"/>
</dbReference>
<sequence length="286" mass="32942">METSFDHTPAQLDELPGMQYMFLFQHERDWVVSWEPDFCKQSLPMVVALCVVYCVLCFAGRRMMRDVKPFDLKVALALWNLALALFSAVGALRTVPSLLNTIYYRGVYHSVCVPPTPRYGRGPVGFWVVLFIFSKIPELGDTVFIVLRKKPLIFLHWYHHVTVLLFCWHAFGTLSASGIYFVAMNFPVHAIMYFYYFLTACGYRPRWARLVTIAQLSQMVVGVAVCGLNVYYMKQGIACGVDPDNLKWGIIMYSSYFALFLKLFIERYLLRSAKQTSPRKVAEKTQ</sequence>
<feature type="transmembrane region" description="Helical" evidence="10">
    <location>
        <begin position="124"/>
        <end position="147"/>
    </location>
</feature>
<keyword evidence="8 10" id="KW-0472">Membrane</keyword>
<comment type="similarity">
    <text evidence="10">Belongs to the ELO family.</text>
</comment>
<evidence type="ECO:0000256" key="4">
    <source>
        <dbReference type="ARBA" id="ARBA00022692"/>
    </source>
</evidence>
<dbReference type="GO" id="GO:0034625">
    <property type="term" value="P:fatty acid elongation, monounsaturated fatty acid"/>
    <property type="evidence" value="ECO:0007669"/>
    <property type="project" value="TreeGrafter"/>
</dbReference>
<dbReference type="EC" id="2.3.1.-" evidence="10"/>
<evidence type="ECO:0000256" key="5">
    <source>
        <dbReference type="ARBA" id="ARBA00022832"/>
    </source>
</evidence>
<comment type="caution">
    <text evidence="11">The sequence shown here is derived from an EMBL/GenBank/DDBJ whole genome shotgun (WGS) entry which is preliminary data.</text>
</comment>
<feature type="transmembrane region" description="Helical" evidence="10">
    <location>
        <begin position="72"/>
        <end position="92"/>
    </location>
</feature>
<protein>
    <recommendedName>
        <fullName evidence="10">Elongation of fatty acids protein</fullName>
        <ecNumber evidence="10">2.3.1.-</ecNumber>
    </recommendedName>
</protein>
<organism evidence="11 12">
    <name type="scientific">Hyaloperonospora brassicae</name>
    <name type="common">Brassica downy mildew</name>
    <name type="synonym">Peronospora brassicae</name>
    <dbReference type="NCBI Taxonomy" id="162125"/>
    <lineage>
        <taxon>Eukaryota</taxon>
        <taxon>Sar</taxon>
        <taxon>Stramenopiles</taxon>
        <taxon>Oomycota</taxon>
        <taxon>Peronosporomycetes</taxon>
        <taxon>Peronosporales</taxon>
        <taxon>Peronosporaceae</taxon>
        <taxon>Hyaloperonospora</taxon>
    </lineage>
</organism>
<evidence type="ECO:0000256" key="10">
    <source>
        <dbReference type="RuleBase" id="RU361115"/>
    </source>
</evidence>